<reference evidence="2" key="1">
    <citation type="submission" date="2021-06" db="EMBL/GenBank/DDBJ databases">
        <authorList>
            <person name="Hodson N. C."/>
            <person name="Mongue J. A."/>
            <person name="Jaron S. K."/>
        </authorList>
    </citation>
    <scope>NUCLEOTIDE SEQUENCE</scope>
</reference>
<accession>A0A8J2KNN8</accession>
<dbReference type="AlphaFoldDB" id="A0A8J2KNN8"/>
<feature type="chain" id="PRO_5035151928" evidence="1">
    <location>
        <begin position="19"/>
        <end position="317"/>
    </location>
</feature>
<proteinExistence type="predicted"/>
<name>A0A8J2KNN8_9HEXA</name>
<evidence type="ECO:0000313" key="3">
    <source>
        <dbReference type="Proteomes" id="UP000708208"/>
    </source>
</evidence>
<sequence>MKLESYFIILFILGAGGAKSGSEDPLLVKSVLGTYKCCLIRLVSFTPAPLFDYSGLARPMQTLNYPLKQRLNTKTLNILSHRNLSNSSVSIRCFVFVLLSAWQGFDKDYDLLNPIINNSGYGWQNLQFLVQLSSVIKPQLYFLYFDDPKFLRDFKTRYYGSNLETMYQAVRLISPIFLIRYLENNLGTQTTYYIPAGWLFCPFCNQPFDGVGFTVTGHIGTITQVNCEFSSNCIAKLLTTYDRTASNRQNVKWYFDAQDAFHIADKIKIFVFQEGINNDTFPTRSSPQFSICVGNIPKFLSHPFLIFVQVQMFRILV</sequence>
<comment type="caution">
    <text evidence="2">The sequence shown here is derived from an EMBL/GenBank/DDBJ whole genome shotgun (WGS) entry which is preliminary data.</text>
</comment>
<feature type="signal peptide" evidence="1">
    <location>
        <begin position="1"/>
        <end position="18"/>
    </location>
</feature>
<keyword evidence="3" id="KW-1185">Reference proteome</keyword>
<keyword evidence="1" id="KW-0732">Signal</keyword>
<gene>
    <name evidence="2" type="ORF">AFUS01_LOCUS17487</name>
</gene>
<organism evidence="2 3">
    <name type="scientific">Allacma fusca</name>
    <dbReference type="NCBI Taxonomy" id="39272"/>
    <lineage>
        <taxon>Eukaryota</taxon>
        <taxon>Metazoa</taxon>
        <taxon>Ecdysozoa</taxon>
        <taxon>Arthropoda</taxon>
        <taxon>Hexapoda</taxon>
        <taxon>Collembola</taxon>
        <taxon>Symphypleona</taxon>
        <taxon>Sminthuridae</taxon>
        <taxon>Allacma</taxon>
    </lineage>
</organism>
<dbReference type="Proteomes" id="UP000708208">
    <property type="component" value="Unassembled WGS sequence"/>
</dbReference>
<evidence type="ECO:0000313" key="2">
    <source>
        <dbReference type="EMBL" id="CAG7728726.1"/>
    </source>
</evidence>
<evidence type="ECO:0000256" key="1">
    <source>
        <dbReference type="SAM" id="SignalP"/>
    </source>
</evidence>
<dbReference type="EMBL" id="CAJVCH010167505">
    <property type="protein sequence ID" value="CAG7728726.1"/>
    <property type="molecule type" value="Genomic_DNA"/>
</dbReference>
<protein>
    <submittedName>
        <fullName evidence="2">Uncharacterized protein</fullName>
    </submittedName>
</protein>